<dbReference type="Pfam" id="PF02535">
    <property type="entry name" value="Zip"/>
    <property type="match status" value="1"/>
</dbReference>
<accession>A0A267G0I9</accession>
<dbReference type="GO" id="GO:0000139">
    <property type="term" value="C:Golgi membrane"/>
    <property type="evidence" value="ECO:0007669"/>
    <property type="project" value="UniProtKB-SubCell"/>
</dbReference>
<dbReference type="Proteomes" id="UP000215902">
    <property type="component" value="Unassembled WGS sequence"/>
</dbReference>
<feature type="transmembrane region" description="Helical" evidence="7">
    <location>
        <begin position="203"/>
        <end position="221"/>
    </location>
</feature>
<sequence length="378" mass="38209">MKEFLTLAFLSFAMLAGSYGIGMIPLAFSLSEERLRLVTIFGAGLLVGTALSVIIPEGVHAIYDAPGAASRGGGSGGDPPGHLLLSAKDVLPHHADSAAAGAAAAVAGGGKRLIQAVAAPQAAAAAGPGAAGSASGGAAAAAAAAAAGSAGAHHDAEGWLDEHQVIGLTLVLGFVFMLLIDQLGGSTSHRRRVSDLSDSRPGFTASLGLIVHAAADGIALGAAASTSHMRVELIVFVAVMLHKGPAAFGLTSFLLHDGFDRNRIKRHLLAFSLAAPVLALVTYLCLNQQSKESLVSWNATGLAMLFSAGTFLYVATVHVLPELVKAGHSHSIGGGVGGPASIVSVESSRGFTLKELFFNVLGSCLPLVLSLGHSHEHH</sequence>
<evidence type="ECO:0000256" key="4">
    <source>
        <dbReference type="ARBA" id="ARBA00022989"/>
    </source>
</evidence>
<dbReference type="InterPro" id="IPR045891">
    <property type="entry name" value="ZIP9"/>
</dbReference>
<comment type="subcellular location">
    <subcellularLocation>
        <location evidence="1">Endomembrane system</location>
        <topology evidence="1">Multi-pass membrane protein</topology>
    </subcellularLocation>
    <subcellularLocation>
        <location evidence="2">Golgi apparatus membrane</location>
    </subcellularLocation>
</comment>
<keyword evidence="3 7" id="KW-0812">Transmembrane</keyword>
<evidence type="ECO:0000256" key="2">
    <source>
        <dbReference type="ARBA" id="ARBA00004394"/>
    </source>
</evidence>
<dbReference type="PANTHER" id="PTHR16133">
    <property type="entry name" value="SOLUTE CARRIER FAMILY 39 ZINC TRANSPORTER , MEMBER 9-RELATED"/>
    <property type="match status" value="1"/>
</dbReference>
<dbReference type="AlphaFoldDB" id="A0A267G0I9"/>
<feature type="transmembrane region" description="Helical" evidence="7">
    <location>
        <begin position="165"/>
        <end position="183"/>
    </location>
</feature>
<feature type="transmembrane region" description="Helical" evidence="7">
    <location>
        <begin position="267"/>
        <end position="286"/>
    </location>
</feature>
<name>A0A267G0I9_9PLAT</name>
<evidence type="ECO:0000256" key="7">
    <source>
        <dbReference type="SAM" id="Phobius"/>
    </source>
</evidence>
<proteinExistence type="predicted"/>
<evidence type="ECO:0000313" key="8">
    <source>
        <dbReference type="EMBL" id="PAA74267.1"/>
    </source>
</evidence>
<feature type="transmembrane region" description="Helical" evidence="7">
    <location>
        <begin position="298"/>
        <end position="320"/>
    </location>
</feature>
<dbReference type="EMBL" id="NIVC01000962">
    <property type="protein sequence ID" value="PAA74267.1"/>
    <property type="molecule type" value="Genomic_DNA"/>
</dbReference>
<dbReference type="GO" id="GO:0046873">
    <property type="term" value="F:metal ion transmembrane transporter activity"/>
    <property type="evidence" value="ECO:0007669"/>
    <property type="project" value="InterPro"/>
</dbReference>
<dbReference type="InterPro" id="IPR003689">
    <property type="entry name" value="ZIP"/>
</dbReference>
<evidence type="ECO:0000256" key="5">
    <source>
        <dbReference type="ARBA" id="ARBA00023034"/>
    </source>
</evidence>
<dbReference type="STRING" id="282301.A0A267G0I9"/>
<dbReference type="GO" id="GO:0006829">
    <property type="term" value="P:zinc ion transport"/>
    <property type="evidence" value="ECO:0007669"/>
    <property type="project" value="InterPro"/>
</dbReference>
<gene>
    <name evidence="8" type="ORF">BOX15_Mlig029504g1</name>
    <name evidence="9" type="ORF">BOX15_Mlig033024g1</name>
</gene>
<evidence type="ECO:0000313" key="10">
    <source>
        <dbReference type="Proteomes" id="UP000215902"/>
    </source>
</evidence>
<evidence type="ECO:0000256" key="3">
    <source>
        <dbReference type="ARBA" id="ARBA00022692"/>
    </source>
</evidence>
<dbReference type="PANTHER" id="PTHR16133:SF0">
    <property type="entry name" value="ZINC_IRON REGULATED TRANSPORTER-RELATED PROTEIN 102B, ISOFORM E"/>
    <property type="match status" value="1"/>
</dbReference>
<protein>
    <recommendedName>
        <fullName evidence="11">Zinc transporter ZIP9</fullName>
    </recommendedName>
</protein>
<keyword evidence="5" id="KW-0333">Golgi apparatus</keyword>
<keyword evidence="4 7" id="KW-1133">Transmembrane helix</keyword>
<reference evidence="9 10" key="1">
    <citation type="submission" date="2017-06" db="EMBL/GenBank/DDBJ databases">
        <title>A platform for efficient transgenesis in Macrostomum lignano, a flatworm model organism for stem cell research.</title>
        <authorList>
            <person name="Berezikov E."/>
        </authorList>
    </citation>
    <scope>NUCLEOTIDE SEQUENCE [LARGE SCALE GENOMIC DNA]</scope>
    <source>
        <strain evidence="9">DV1</strain>
        <tissue evidence="9">Whole organism</tissue>
    </source>
</reference>
<keyword evidence="10" id="KW-1185">Reference proteome</keyword>
<evidence type="ECO:0008006" key="11">
    <source>
        <dbReference type="Google" id="ProtNLM"/>
    </source>
</evidence>
<evidence type="ECO:0000313" key="9">
    <source>
        <dbReference type="EMBL" id="PAA78789.1"/>
    </source>
</evidence>
<comment type="caution">
    <text evidence="9">The sequence shown here is derived from an EMBL/GenBank/DDBJ whole genome shotgun (WGS) entry which is preliminary data.</text>
</comment>
<organism evidence="9 10">
    <name type="scientific">Macrostomum lignano</name>
    <dbReference type="NCBI Taxonomy" id="282301"/>
    <lineage>
        <taxon>Eukaryota</taxon>
        <taxon>Metazoa</taxon>
        <taxon>Spiralia</taxon>
        <taxon>Lophotrochozoa</taxon>
        <taxon>Platyhelminthes</taxon>
        <taxon>Rhabditophora</taxon>
        <taxon>Macrostomorpha</taxon>
        <taxon>Macrostomida</taxon>
        <taxon>Macrostomidae</taxon>
        <taxon>Macrostomum</taxon>
    </lineage>
</organism>
<feature type="transmembrane region" description="Helical" evidence="7">
    <location>
        <begin position="233"/>
        <end position="255"/>
    </location>
</feature>
<evidence type="ECO:0000256" key="6">
    <source>
        <dbReference type="ARBA" id="ARBA00023136"/>
    </source>
</evidence>
<evidence type="ECO:0000256" key="1">
    <source>
        <dbReference type="ARBA" id="ARBA00004127"/>
    </source>
</evidence>
<feature type="transmembrane region" description="Helical" evidence="7">
    <location>
        <begin position="36"/>
        <end position="55"/>
    </location>
</feature>
<dbReference type="OrthoDB" id="19859at2759"/>
<keyword evidence="6 7" id="KW-0472">Membrane</keyword>
<dbReference type="EMBL" id="NIVC01000666">
    <property type="protein sequence ID" value="PAA78789.1"/>
    <property type="molecule type" value="Genomic_DNA"/>
</dbReference>